<protein>
    <submittedName>
        <fullName evidence="2">6659_t:CDS:1</fullName>
    </submittedName>
</protein>
<keyword evidence="1" id="KW-1133">Transmembrane helix</keyword>
<keyword evidence="1" id="KW-0812">Transmembrane</keyword>
<dbReference type="EMBL" id="CAJVPV010000058">
    <property type="protein sequence ID" value="CAG8440542.1"/>
    <property type="molecule type" value="Genomic_DNA"/>
</dbReference>
<feature type="transmembrane region" description="Helical" evidence="1">
    <location>
        <begin position="58"/>
        <end position="80"/>
    </location>
</feature>
<evidence type="ECO:0000313" key="2">
    <source>
        <dbReference type="EMBL" id="CAG8440542.1"/>
    </source>
</evidence>
<evidence type="ECO:0000313" key="3">
    <source>
        <dbReference type="Proteomes" id="UP000789342"/>
    </source>
</evidence>
<organism evidence="2 3">
    <name type="scientific">Acaulospora morrowiae</name>
    <dbReference type="NCBI Taxonomy" id="94023"/>
    <lineage>
        <taxon>Eukaryota</taxon>
        <taxon>Fungi</taxon>
        <taxon>Fungi incertae sedis</taxon>
        <taxon>Mucoromycota</taxon>
        <taxon>Glomeromycotina</taxon>
        <taxon>Glomeromycetes</taxon>
        <taxon>Diversisporales</taxon>
        <taxon>Acaulosporaceae</taxon>
        <taxon>Acaulospora</taxon>
    </lineage>
</organism>
<dbReference type="Proteomes" id="UP000789342">
    <property type="component" value="Unassembled WGS sequence"/>
</dbReference>
<dbReference type="AlphaFoldDB" id="A0A9N8V5G7"/>
<keyword evidence="3" id="KW-1185">Reference proteome</keyword>
<sequence length="81" mass="8912">MSFQNLAESGLMLKPSISELELRDEKPEVRAEVINNLIKENDLNKRQYYSSSASSLELGSFGVFASMLVVGGMSMLGNLLI</sequence>
<keyword evidence="1" id="KW-0472">Membrane</keyword>
<proteinExistence type="predicted"/>
<name>A0A9N8V5G7_9GLOM</name>
<evidence type="ECO:0000256" key="1">
    <source>
        <dbReference type="SAM" id="Phobius"/>
    </source>
</evidence>
<gene>
    <name evidence="2" type="ORF">AMORRO_LOCUS246</name>
</gene>
<accession>A0A9N8V5G7</accession>
<reference evidence="2" key="1">
    <citation type="submission" date="2021-06" db="EMBL/GenBank/DDBJ databases">
        <authorList>
            <person name="Kallberg Y."/>
            <person name="Tangrot J."/>
            <person name="Rosling A."/>
        </authorList>
    </citation>
    <scope>NUCLEOTIDE SEQUENCE</scope>
    <source>
        <strain evidence="2">CL551</strain>
    </source>
</reference>
<comment type="caution">
    <text evidence="2">The sequence shown here is derived from an EMBL/GenBank/DDBJ whole genome shotgun (WGS) entry which is preliminary data.</text>
</comment>